<protein>
    <submittedName>
        <fullName evidence="5">Uncharacterized protein</fullName>
    </submittedName>
</protein>
<evidence type="ECO:0000256" key="3">
    <source>
        <dbReference type="SAM" id="MobiDB-lite"/>
    </source>
</evidence>
<dbReference type="InterPro" id="IPR003767">
    <property type="entry name" value="Malate/L-lactate_DH-like"/>
</dbReference>
<dbReference type="SUPFAM" id="SSF89733">
    <property type="entry name" value="L-sulfolactate dehydrogenase-like"/>
    <property type="match status" value="2"/>
</dbReference>
<evidence type="ECO:0000256" key="1">
    <source>
        <dbReference type="ARBA" id="ARBA00006056"/>
    </source>
</evidence>
<dbReference type="Gene3D" id="3.30.1370.60">
    <property type="entry name" value="Hypothetical oxidoreductase yiak, domain 2"/>
    <property type="match status" value="2"/>
</dbReference>
<dbReference type="PANTHER" id="PTHR11091:SF0">
    <property type="entry name" value="MALATE DEHYDROGENASE"/>
    <property type="match status" value="1"/>
</dbReference>
<evidence type="ECO:0000256" key="2">
    <source>
        <dbReference type="ARBA" id="ARBA00023002"/>
    </source>
</evidence>
<feature type="compositionally biased region" description="Basic and acidic residues" evidence="3">
    <location>
        <begin position="150"/>
        <end position="161"/>
    </location>
</feature>
<dbReference type="InterPro" id="IPR043143">
    <property type="entry name" value="Mal/L-sulf/L-lact_DH-like_NADP"/>
</dbReference>
<keyword evidence="4" id="KW-0812">Transmembrane</keyword>
<sequence length="858" mass="94054">MFRGKQLRRPSHLQPKQCLLTSVMFVRRAMLSGLILIVFIICYCCHRNMSKQANRNAQYWHEEPDVPLEIFTVDGQVSNALLGLRTLSISDVTRYEVAGVLVPASDSCASLDAVVIPTTPPGPPPPPSYDAVVSADEQEKKKMHQRRISHVVDAEKGSRDQQEDDGGLPSYEAALRFEAQGQELLTTRPQRWSPRAPCHRQNTLYEQDVCSSCPQMRDYFTRLCENSPWVRFDDVKSDIARDQYLDGDLLRGLPSFLVLTTFVPTMFLTKALYWLQILRTYRKMSSKRSGLVVSVPEAKRFVEKIFKKVATITLIPIPPPRNVKTSSLQPALTPSAVYVQDIRSGSCSHDAVPVILKESSSTAWVDGRNGLGPVVGNFCMELAINKARRTGFSWVTAKEGVFLQYMELAIYKARRTGFSWVTAKGRASLGSPPRVSLALQGGYWGRGGVFLQDMELAINKARRTGFSWVTANCESSATRRLLGPGRGSSFKTWSWQSTRLAGRASIGSPPRVSLAPQGGYWGRGGVFLQDMELAINKARRTGFSWVTTKGCSHNGMTSWYSSLALKHGLVAVLGFSPISIAAPVLSSDDLIFDMTATAVSVGKIHEHHKKGLPLDEGWALGPDGKTTTDPTAALQAKCLMPLGGTSGYKGYGLALVVETLSAILAGASFGPKVRSWISQDDTPAGLGQSYVVIDPGFFAPGFGERMETLLDNLRHLEPVSKLYGNTTYHAGRRGENCSIAGQSQELGALGCYTSGKYRTTETRHMRLQGHVALECAGVHFPGDISRLSTCHTCDKNRGMFFHKGCASTRDICSLGLGGENRSCGLSLSLTVTTYRTWRRGENGSIAGQIQELGAREKA</sequence>
<dbReference type="InterPro" id="IPR036111">
    <property type="entry name" value="Mal/L-sulfo/L-lacto_DH-like_sf"/>
</dbReference>
<feature type="region of interest" description="Disordered" evidence="3">
    <location>
        <begin position="137"/>
        <end position="168"/>
    </location>
</feature>
<evidence type="ECO:0000313" key="5">
    <source>
        <dbReference type="EMBL" id="CAD7261476.1"/>
    </source>
</evidence>
<dbReference type="AlphaFoldDB" id="A0A7R9G0V8"/>
<dbReference type="PANTHER" id="PTHR11091">
    <property type="entry name" value="OXIDOREDUCTASE-RELATED"/>
    <property type="match status" value="1"/>
</dbReference>
<dbReference type="GO" id="GO:0016491">
    <property type="term" value="F:oxidoreductase activity"/>
    <property type="evidence" value="ECO:0007669"/>
    <property type="project" value="UniProtKB-KW"/>
</dbReference>
<accession>A0A7R9G0V8</accession>
<feature type="transmembrane region" description="Helical" evidence="4">
    <location>
        <begin position="256"/>
        <end position="275"/>
    </location>
</feature>
<keyword evidence="2" id="KW-0560">Oxidoreductase</keyword>
<name>A0A7R9G0V8_TIMSH</name>
<comment type="similarity">
    <text evidence="1">Belongs to the LDH2/MDH2 oxidoreductase family.</text>
</comment>
<dbReference type="EMBL" id="OC002216">
    <property type="protein sequence ID" value="CAD7261476.1"/>
    <property type="molecule type" value="Genomic_DNA"/>
</dbReference>
<reference evidence="5" key="1">
    <citation type="submission" date="2020-11" db="EMBL/GenBank/DDBJ databases">
        <authorList>
            <person name="Tran Van P."/>
        </authorList>
    </citation>
    <scope>NUCLEOTIDE SEQUENCE</scope>
</reference>
<keyword evidence="4" id="KW-1133">Transmembrane helix</keyword>
<gene>
    <name evidence="5" type="ORF">TSIB3V08_LOCUS5611</name>
</gene>
<evidence type="ECO:0000256" key="4">
    <source>
        <dbReference type="SAM" id="Phobius"/>
    </source>
</evidence>
<dbReference type="Pfam" id="PF02615">
    <property type="entry name" value="Ldh_2"/>
    <property type="match status" value="2"/>
</dbReference>
<keyword evidence="4" id="KW-0472">Membrane</keyword>
<organism evidence="5">
    <name type="scientific">Timema shepardi</name>
    <name type="common">Walking stick</name>
    <dbReference type="NCBI Taxonomy" id="629360"/>
    <lineage>
        <taxon>Eukaryota</taxon>
        <taxon>Metazoa</taxon>
        <taxon>Ecdysozoa</taxon>
        <taxon>Arthropoda</taxon>
        <taxon>Hexapoda</taxon>
        <taxon>Insecta</taxon>
        <taxon>Pterygota</taxon>
        <taxon>Neoptera</taxon>
        <taxon>Polyneoptera</taxon>
        <taxon>Phasmatodea</taxon>
        <taxon>Timematodea</taxon>
        <taxon>Timematoidea</taxon>
        <taxon>Timematidae</taxon>
        <taxon>Timema</taxon>
    </lineage>
</organism>
<proteinExistence type="inferred from homology"/>
<feature type="transmembrane region" description="Helical" evidence="4">
    <location>
        <begin position="25"/>
        <end position="45"/>
    </location>
</feature>